<feature type="region of interest" description="Disordered" evidence="1">
    <location>
        <begin position="165"/>
        <end position="193"/>
    </location>
</feature>
<protein>
    <submittedName>
        <fullName evidence="2">Uncharacterized protein</fullName>
    </submittedName>
</protein>
<sequence length="345" mass="36479">MDVQHGQEAVGGSDAVKELLQDPLNKGKSTYATMVTRVSNGLDKSLGSGGEDKDIVGSCRVSLPSPMLAPSSVDLVERVAAPGEKGSELFRSWMVAEPRRRRLASTSRPGTSRTATKSTVEGSRFAILSYNKGSNVSPVANISPSRNLQPAVEVNANVVAHIPNGSSHCTGSRKNAAYNESNPRKKKKTAKPSIESVNVVPLASDQSPAQVAFTSVSNADNHTVVSIIERYDESLQSVGGKIVKPRSRTSRVSSEGGKRGFPIRKPAELRSPHKSTMAEWALNLSHQLQVAGHLGELGAVEPDKEVVDSITDPRAVGGGGTSTVISPIPNVLEKGDGCMVDSQLQ</sequence>
<evidence type="ECO:0000256" key="1">
    <source>
        <dbReference type="SAM" id="MobiDB-lite"/>
    </source>
</evidence>
<organism evidence="2 3">
    <name type="scientific">Hibiscus sabdariffa</name>
    <name type="common">roselle</name>
    <dbReference type="NCBI Taxonomy" id="183260"/>
    <lineage>
        <taxon>Eukaryota</taxon>
        <taxon>Viridiplantae</taxon>
        <taxon>Streptophyta</taxon>
        <taxon>Embryophyta</taxon>
        <taxon>Tracheophyta</taxon>
        <taxon>Spermatophyta</taxon>
        <taxon>Magnoliopsida</taxon>
        <taxon>eudicotyledons</taxon>
        <taxon>Gunneridae</taxon>
        <taxon>Pentapetalae</taxon>
        <taxon>rosids</taxon>
        <taxon>malvids</taxon>
        <taxon>Malvales</taxon>
        <taxon>Malvaceae</taxon>
        <taxon>Malvoideae</taxon>
        <taxon>Hibiscus</taxon>
    </lineage>
</organism>
<gene>
    <name evidence="2" type="ORF">V6N12_061077</name>
</gene>
<evidence type="ECO:0000313" key="2">
    <source>
        <dbReference type="EMBL" id="KAK8548159.1"/>
    </source>
</evidence>
<proteinExistence type="predicted"/>
<feature type="region of interest" description="Disordered" evidence="1">
    <location>
        <begin position="243"/>
        <end position="269"/>
    </location>
</feature>
<dbReference type="EMBL" id="JBBPBM010000021">
    <property type="protein sequence ID" value="KAK8548159.1"/>
    <property type="molecule type" value="Genomic_DNA"/>
</dbReference>
<feature type="compositionally biased region" description="Polar residues" evidence="1">
    <location>
        <begin position="104"/>
        <end position="119"/>
    </location>
</feature>
<evidence type="ECO:0000313" key="3">
    <source>
        <dbReference type="Proteomes" id="UP001472677"/>
    </source>
</evidence>
<accession>A0ABR2DW05</accession>
<feature type="region of interest" description="Disordered" evidence="1">
    <location>
        <begin position="100"/>
        <end position="119"/>
    </location>
</feature>
<keyword evidence="3" id="KW-1185">Reference proteome</keyword>
<comment type="caution">
    <text evidence="2">The sequence shown here is derived from an EMBL/GenBank/DDBJ whole genome shotgun (WGS) entry which is preliminary data.</text>
</comment>
<feature type="compositionally biased region" description="Polar residues" evidence="1">
    <location>
        <begin position="165"/>
        <end position="181"/>
    </location>
</feature>
<dbReference type="Proteomes" id="UP001472677">
    <property type="component" value="Unassembled WGS sequence"/>
</dbReference>
<reference evidence="2 3" key="1">
    <citation type="journal article" date="2024" name="G3 (Bethesda)">
        <title>Genome assembly of Hibiscus sabdariffa L. provides insights into metabolisms of medicinal natural products.</title>
        <authorList>
            <person name="Kim T."/>
        </authorList>
    </citation>
    <scope>NUCLEOTIDE SEQUENCE [LARGE SCALE GENOMIC DNA]</scope>
    <source>
        <strain evidence="2">TK-2024</strain>
        <tissue evidence="2">Old leaves</tissue>
    </source>
</reference>
<name>A0ABR2DW05_9ROSI</name>